<dbReference type="SUPFAM" id="SSF51726">
    <property type="entry name" value="UROD/MetE-like"/>
    <property type="match status" value="1"/>
</dbReference>
<name>A0AAE3YZE4_9ACTN</name>
<dbReference type="GO" id="GO:0003871">
    <property type="term" value="F:5-methyltetrahydropteroyltriglutamate-homocysteine S-methyltransferase activity"/>
    <property type="evidence" value="ECO:0007669"/>
    <property type="project" value="InterPro"/>
</dbReference>
<feature type="domain" description="Cobalamin-independent methionine synthase MetE C-terminal/archaeal" evidence="2">
    <location>
        <begin position="15"/>
        <end position="328"/>
    </location>
</feature>
<reference evidence="3" key="1">
    <citation type="submission" date="2023-07" db="EMBL/GenBank/DDBJ databases">
        <title>Sequencing the genomes of 1000 actinobacteria strains.</title>
        <authorList>
            <person name="Klenk H.-P."/>
        </authorList>
    </citation>
    <scope>NUCLEOTIDE SEQUENCE</scope>
    <source>
        <strain evidence="3">DSM 44707</strain>
    </source>
</reference>
<organism evidence="3 4">
    <name type="scientific">Catenuloplanes atrovinosus</name>
    <dbReference type="NCBI Taxonomy" id="137266"/>
    <lineage>
        <taxon>Bacteria</taxon>
        <taxon>Bacillati</taxon>
        <taxon>Actinomycetota</taxon>
        <taxon>Actinomycetes</taxon>
        <taxon>Micromonosporales</taxon>
        <taxon>Micromonosporaceae</taxon>
        <taxon>Catenuloplanes</taxon>
    </lineage>
</organism>
<dbReference type="EMBL" id="JAVDYB010000001">
    <property type="protein sequence ID" value="MDR7281163.1"/>
    <property type="molecule type" value="Genomic_DNA"/>
</dbReference>
<dbReference type="InterPro" id="IPR038071">
    <property type="entry name" value="UROD/MetE-like_sf"/>
</dbReference>
<accession>A0AAE3YZE4</accession>
<dbReference type="Gene3D" id="3.20.20.210">
    <property type="match status" value="1"/>
</dbReference>
<dbReference type="InterPro" id="IPR002629">
    <property type="entry name" value="Met_Synth_C/arc"/>
</dbReference>
<evidence type="ECO:0000313" key="4">
    <source>
        <dbReference type="Proteomes" id="UP001183643"/>
    </source>
</evidence>
<protein>
    <submittedName>
        <fullName evidence="3">Methionine synthase II (Cobalamin-independent)</fullName>
    </submittedName>
</protein>
<dbReference type="AlphaFoldDB" id="A0AAE3YZE4"/>
<dbReference type="RefSeq" id="WP_310376164.1">
    <property type="nucleotide sequence ID" value="NZ_JAVDYB010000001.1"/>
</dbReference>
<feature type="region of interest" description="Disordered" evidence="1">
    <location>
        <begin position="1"/>
        <end position="20"/>
    </location>
</feature>
<proteinExistence type="predicted"/>
<keyword evidence="4" id="KW-1185">Reference proteome</keyword>
<sequence>MSDEAGWPWPEGAATGVGSLPGSDVAEAQRIILGELPDFPHLAELPGRGPGADLVGRGAGFLVDLPVELYAGRWRVAGRPGKDLRRTRDLLERDVDQLTEQAAGLRGGTVKVQAAGPWTLAASVELPIGGRLLRDHGAVRDLTASLAEGLAAHVRDVAARLPGSTVVLQLDEPSMPAALAGRVPTESGLGTYRAVESTLASELLRQVVDAAGVPVVVHCCAPDVPLDVIRASGAAGVALDLSLVTRLDPLGEALDAGLGLLAGAAPTLPGARAVTSAGVADRVRKVWRELGFPAARLAKQVVVTPACGLAGATPAYARAVLSACRDAGRRLHEDSLS</sequence>
<gene>
    <name evidence="3" type="ORF">J2S41_007941</name>
</gene>
<dbReference type="Pfam" id="PF01717">
    <property type="entry name" value="Meth_synt_2"/>
    <property type="match status" value="1"/>
</dbReference>
<dbReference type="GO" id="GO:0008270">
    <property type="term" value="F:zinc ion binding"/>
    <property type="evidence" value="ECO:0007669"/>
    <property type="project" value="InterPro"/>
</dbReference>
<dbReference type="GO" id="GO:0009086">
    <property type="term" value="P:methionine biosynthetic process"/>
    <property type="evidence" value="ECO:0007669"/>
    <property type="project" value="InterPro"/>
</dbReference>
<comment type="caution">
    <text evidence="3">The sequence shown here is derived from an EMBL/GenBank/DDBJ whole genome shotgun (WGS) entry which is preliminary data.</text>
</comment>
<evidence type="ECO:0000259" key="2">
    <source>
        <dbReference type="Pfam" id="PF01717"/>
    </source>
</evidence>
<evidence type="ECO:0000313" key="3">
    <source>
        <dbReference type="EMBL" id="MDR7281163.1"/>
    </source>
</evidence>
<evidence type="ECO:0000256" key="1">
    <source>
        <dbReference type="SAM" id="MobiDB-lite"/>
    </source>
</evidence>
<dbReference type="Proteomes" id="UP001183643">
    <property type="component" value="Unassembled WGS sequence"/>
</dbReference>